<protein>
    <recommendedName>
        <fullName evidence="1">Metallo-beta-lactamase domain-containing protein</fullName>
    </recommendedName>
</protein>
<feature type="domain" description="Metallo-beta-lactamase" evidence="1">
    <location>
        <begin position="315"/>
        <end position="404"/>
    </location>
</feature>
<dbReference type="EMBL" id="BACD03000024">
    <property type="protein sequence ID" value="GAO49614.1"/>
    <property type="molecule type" value="Genomic_DNA"/>
</dbReference>
<reference evidence="2 3" key="3">
    <citation type="journal article" date="2015" name="Genome Announc.">
        <title>Draft Genome Sequence of the Archiascomycetous Yeast Saitoella complicata.</title>
        <authorList>
            <person name="Yamauchi K."/>
            <person name="Kondo S."/>
            <person name="Hamamoto M."/>
            <person name="Takahashi Y."/>
            <person name="Ogura Y."/>
            <person name="Hayashi T."/>
            <person name="Nishida H."/>
        </authorList>
    </citation>
    <scope>NUCLEOTIDE SEQUENCE [LARGE SCALE GENOMIC DNA]</scope>
    <source>
        <strain evidence="2 3">NRRL Y-17804</strain>
    </source>
</reference>
<gene>
    <name evidence="2" type="ORF">G7K_3763-t1</name>
</gene>
<reference evidence="2 3" key="1">
    <citation type="journal article" date="2011" name="J. Gen. Appl. Microbiol.">
        <title>Draft genome sequencing of the enigmatic yeast Saitoella complicata.</title>
        <authorList>
            <person name="Nishida H."/>
            <person name="Hamamoto M."/>
            <person name="Sugiyama J."/>
        </authorList>
    </citation>
    <scope>NUCLEOTIDE SEQUENCE [LARGE SCALE GENOMIC DNA]</scope>
    <source>
        <strain evidence="2 3">NRRL Y-17804</strain>
    </source>
</reference>
<sequence length="539" mass="59522">MEFFNKITAWLAGTSTHTDGVLPTAAEPSLKTQTSEETLRAPMSPTAVDSSKMLDITPQLYMEAKKLKELKGLLCEFAISVRTTPADQRCEMCDIGDSIFCVTETHSLHLETLICDRCTSSTLGHPVLPRAVLTTSTPMNTQLASEFRFLLPRRVQYIAQPFRTQLHLVSAASSYHSRPLRHTHPSRHLLNLNHQYRHLTTTPVLTPIRITTRKMSIKPSILALDENTHLVCSTCGSQHTETDATQLGDCKICSDPRQYLPPDGQKWTSLQQLHEEEYENEFTPLLPPGSDEILLEDASMISITTTPHFAISQRAILLRTPHGNVLWDCLSHLDVSTITQITALGGIRAICISHPHFYGSCVEWAKAFECPVVVAAEDAEWLQRPDKAIQPLPEGQAEQEILPGVRFIKVGGHFPGSAILHLAPDLFHEGSPSSILVADSIGIVPNLTHPFTFLWSYPNMIPLHPDQVHKIWMAVAGLEFENVHGGWVGKDVWGGGVKPKVLDSAKQVVRVGWGLDHPIFAEEVEEGGGEGKGKEVASA</sequence>
<comment type="caution">
    <text evidence="2">The sequence shown here is derived from an EMBL/GenBank/DDBJ whole genome shotgun (WGS) entry which is preliminary data.</text>
</comment>
<dbReference type="InterPro" id="IPR036866">
    <property type="entry name" value="RibonucZ/Hydroxyglut_hydro"/>
</dbReference>
<proteinExistence type="predicted"/>
<reference evidence="2 3" key="2">
    <citation type="journal article" date="2014" name="J. Gen. Appl. Microbiol.">
        <title>The early diverging ascomycetous budding yeast Saitoella complicata has three histone deacetylases belonging to the Clr6, Hos2, and Rpd3 lineages.</title>
        <authorList>
            <person name="Nishida H."/>
            <person name="Matsumoto T."/>
            <person name="Kondo S."/>
            <person name="Hamamoto M."/>
            <person name="Yoshikawa H."/>
        </authorList>
    </citation>
    <scope>NUCLEOTIDE SEQUENCE [LARGE SCALE GENOMIC DNA]</scope>
    <source>
        <strain evidence="2 3">NRRL Y-17804</strain>
    </source>
</reference>
<dbReference type="Pfam" id="PF00753">
    <property type="entry name" value="Lactamase_B"/>
    <property type="match status" value="1"/>
</dbReference>
<dbReference type="PANTHER" id="PTHR36839:SF1">
    <property type="entry name" value="METALLO-BETA-LACTAMASE FAMILY PROTEIN (AFU_ORTHOLOGUE AFUA_5G12770)"/>
    <property type="match status" value="1"/>
</dbReference>
<evidence type="ECO:0000313" key="2">
    <source>
        <dbReference type="EMBL" id="GAO49614.1"/>
    </source>
</evidence>
<evidence type="ECO:0000259" key="1">
    <source>
        <dbReference type="Pfam" id="PF00753"/>
    </source>
</evidence>
<dbReference type="Proteomes" id="UP000033140">
    <property type="component" value="Unassembled WGS sequence"/>
</dbReference>
<name>A0A0E9NIE0_SAICN</name>
<dbReference type="STRING" id="698492.A0A0E9NIE0"/>
<dbReference type="SUPFAM" id="SSF56281">
    <property type="entry name" value="Metallo-hydrolase/oxidoreductase"/>
    <property type="match status" value="1"/>
</dbReference>
<dbReference type="PANTHER" id="PTHR36839">
    <property type="entry name" value="METALLO-BETA-LACTAMASE FAMILY PROTEIN (AFU_ORTHOLOGUE AFUA_5G12770)"/>
    <property type="match status" value="1"/>
</dbReference>
<accession>A0A0E9NIE0</accession>
<dbReference type="InterPro" id="IPR001279">
    <property type="entry name" value="Metallo-B-lactamas"/>
</dbReference>
<evidence type="ECO:0000313" key="3">
    <source>
        <dbReference type="Proteomes" id="UP000033140"/>
    </source>
</evidence>
<keyword evidence="3" id="KW-1185">Reference proteome</keyword>
<dbReference type="AlphaFoldDB" id="A0A0E9NIE0"/>
<dbReference type="Gene3D" id="3.60.15.10">
    <property type="entry name" value="Ribonuclease Z/Hydroxyacylglutathione hydrolase-like"/>
    <property type="match status" value="1"/>
</dbReference>
<organism evidence="2 3">
    <name type="scientific">Saitoella complicata (strain BCRC 22490 / CBS 7301 / JCM 7358 / NBRC 10748 / NRRL Y-17804)</name>
    <dbReference type="NCBI Taxonomy" id="698492"/>
    <lineage>
        <taxon>Eukaryota</taxon>
        <taxon>Fungi</taxon>
        <taxon>Dikarya</taxon>
        <taxon>Ascomycota</taxon>
        <taxon>Taphrinomycotina</taxon>
        <taxon>Taphrinomycotina incertae sedis</taxon>
        <taxon>Saitoella</taxon>
    </lineage>
</organism>